<dbReference type="OrthoDB" id="7950124at2"/>
<dbReference type="PROSITE" id="PS51318">
    <property type="entry name" value="TAT"/>
    <property type="match status" value="1"/>
</dbReference>
<dbReference type="Gene3D" id="3.40.30.10">
    <property type="entry name" value="Glutaredoxin"/>
    <property type="match status" value="1"/>
</dbReference>
<evidence type="ECO:0000256" key="2">
    <source>
        <dbReference type="SAM" id="SignalP"/>
    </source>
</evidence>
<dbReference type="EMBL" id="JACIFU010000003">
    <property type="protein sequence ID" value="MBB4175115.1"/>
    <property type="molecule type" value="Genomic_DNA"/>
</dbReference>
<name>A0A7W6Q4C5_9RHOB</name>
<dbReference type="SUPFAM" id="SSF52833">
    <property type="entry name" value="Thioredoxin-like"/>
    <property type="match status" value="1"/>
</dbReference>
<dbReference type="InterPro" id="IPR006311">
    <property type="entry name" value="TAT_signal"/>
</dbReference>
<feature type="signal peptide" evidence="2">
    <location>
        <begin position="1"/>
        <end position="25"/>
    </location>
</feature>
<accession>A0A7W6Q4C5</accession>
<dbReference type="InterPro" id="IPR036249">
    <property type="entry name" value="Thioredoxin-like_sf"/>
</dbReference>
<sequence>MNRRTFIVTAAAAASAAMLPRFAFAADYVEYTPGVIEAALAEGKTVFVDYSATWCGTCKRQERVIESLRSADPAYDKAMTFVKVDWDTYKNADVTVFREIPRRSTLIVLRGEDELGRIVAGTSEKDIKGLLDTGL</sequence>
<comment type="caution">
    <text evidence="3">The sequence shown here is derived from an EMBL/GenBank/DDBJ whole genome shotgun (WGS) entry which is preliminary data.</text>
</comment>
<dbReference type="AlphaFoldDB" id="A0A7W6Q4C5"/>
<proteinExistence type="predicted"/>
<dbReference type="PROSITE" id="PS00194">
    <property type="entry name" value="THIOREDOXIN_1"/>
    <property type="match status" value="1"/>
</dbReference>
<feature type="chain" id="PRO_5031468033" evidence="2">
    <location>
        <begin position="26"/>
        <end position="135"/>
    </location>
</feature>
<evidence type="ECO:0000256" key="1">
    <source>
        <dbReference type="ARBA" id="ARBA00023284"/>
    </source>
</evidence>
<dbReference type="Pfam" id="PF13899">
    <property type="entry name" value="Thioredoxin_7"/>
    <property type="match status" value="1"/>
</dbReference>
<keyword evidence="4" id="KW-1185">Reference proteome</keyword>
<protein>
    <submittedName>
        <fullName evidence="3">Thiol:disulfide interchange protein</fullName>
    </submittedName>
</protein>
<keyword evidence="1" id="KW-0676">Redox-active center</keyword>
<gene>
    <name evidence="3" type="ORF">GGR93_002903</name>
</gene>
<reference evidence="3 4" key="1">
    <citation type="submission" date="2020-08" db="EMBL/GenBank/DDBJ databases">
        <title>Genomic Encyclopedia of Type Strains, Phase IV (KMG-IV): sequencing the most valuable type-strain genomes for metagenomic binning, comparative biology and taxonomic classification.</title>
        <authorList>
            <person name="Goeker M."/>
        </authorList>
    </citation>
    <scope>NUCLEOTIDE SEQUENCE [LARGE SCALE GENOMIC DNA]</scope>
    <source>
        <strain evidence="3 4">DSM 101015</strain>
    </source>
</reference>
<organism evidence="3 4">
    <name type="scientific">Sulfitobacter noctilucicola</name>
    <dbReference type="NCBI Taxonomy" id="1342301"/>
    <lineage>
        <taxon>Bacteria</taxon>
        <taxon>Pseudomonadati</taxon>
        <taxon>Pseudomonadota</taxon>
        <taxon>Alphaproteobacteria</taxon>
        <taxon>Rhodobacterales</taxon>
        <taxon>Roseobacteraceae</taxon>
        <taxon>Sulfitobacter</taxon>
    </lineage>
</organism>
<keyword evidence="2" id="KW-0732">Signal</keyword>
<evidence type="ECO:0000313" key="3">
    <source>
        <dbReference type="EMBL" id="MBB4175115.1"/>
    </source>
</evidence>
<dbReference type="InterPro" id="IPR017937">
    <property type="entry name" value="Thioredoxin_CS"/>
</dbReference>
<dbReference type="RefSeq" id="WP_025055790.1">
    <property type="nucleotide sequence ID" value="NZ_JACIFU010000003.1"/>
</dbReference>
<dbReference type="CDD" id="cd02947">
    <property type="entry name" value="TRX_family"/>
    <property type="match status" value="1"/>
</dbReference>
<evidence type="ECO:0000313" key="4">
    <source>
        <dbReference type="Proteomes" id="UP000565745"/>
    </source>
</evidence>
<dbReference type="Proteomes" id="UP000565745">
    <property type="component" value="Unassembled WGS sequence"/>
</dbReference>